<dbReference type="EMBL" id="ABCS01000035">
    <property type="protein sequence ID" value="EDM78128.1"/>
    <property type="molecule type" value="Genomic_DNA"/>
</dbReference>
<dbReference type="Gene3D" id="3.30.450.330">
    <property type="match status" value="1"/>
</dbReference>
<dbReference type="AlphaFoldDB" id="A6G7Q0"/>
<proteinExistence type="predicted"/>
<feature type="domain" description="PASTA" evidence="5">
    <location>
        <begin position="710"/>
        <end position="765"/>
    </location>
</feature>
<dbReference type="Gene3D" id="3.40.710.10">
    <property type="entry name" value="DD-peptidase/beta-lactamase superfamily"/>
    <property type="match status" value="1"/>
</dbReference>
<evidence type="ECO:0000256" key="3">
    <source>
        <dbReference type="ARBA" id="ARBA00023136"/>
    </source>
</evidence>
<dbReference type="RefSeq" id="WP_006972745.1">
    <property type="nucleotide sequence ID" value="NZ_ABCS01000035.1"/>
</dbReference>
<dbReference type="Pfam" id="PF00905">
    <property type="entry name" value="Transpeptidase"/>
    <property type="match status" value="1"/>
</dbReference>
<dbReference type="Proteomes" id="UP000005801">
    <property type="component" value="Unassembled WGS sequence"/>
</dbReference>
<dbReference type="InterPro" id="IPR005311">
    <property type="entry name" value="PBP_dimer"/>
</dbReference>
<keyword evidence="3" id="KW-0472">Membrane</keyword>
<dbReference type="Gene3D" id="3.90.1310.10">
    <property type="entry name" value="Penicillin-binding protein 2a (Domain 2)"/>
    <property type="match status" value="1"/>
</dbReference>
<dbReference type="SUPFAM" id="SSF56601">
    <property type="entry name" value="beta-lactamase/transpeptidase-like"/>
    <property type="match status" value="1"/>
</dbReference>
<keyword evidence="2" id="KW-0121">Carboxypeptidase</keyword>
<feature type="region of interest" description="Disordered" evidence="4">
    <location>
        <begin position="1"/>
        <end position="99"/>
    </location>
</feature>
<dbReference type="GO" id="GO:0071555">
    <property type="term" value="P:cell wall organization"/>
    <property type="evidence" value="ECO:0007669"/>
    <property type="project" value="TreeGrafter"/>
</dbReference>
<dbReference type="STRING" id="391625.PPSIR1_34462"/>
<evidence type="ECO:0000256" key="2">
    <source>
        <dbReference type="ARBA" id="ARBA00022645"/>
    </source>
</evidence>
<dbReference type="Pfam" id="PF03793">
    <property type="entry name" value="PASTA"/>
    <property type="match status" value="1"/>
</dbReference>
<comment type="caution">
    <text evidence="6">The sequence shown here is derived from an EMBL/GenBank/DDBJ whole genome shotgun (WGS) entry which is preliminary data.</text>
</comment>
<evidence type="ECO:0000313" key="6">
    <source>
        <dbReference type="EMBL" id="EDM78128.1"/>
    </source>
</evidence>
<dbReference type="GO" id="GO:0008658">
    <property type="term" value="F:penicillin binding"/>
    <property type="evidence" value="ECO:0007669"/>
    <property type="project" value="InterPro"/>
</dbReference>
<dbReference type="InterPro" id="IPR036138">
    <property type="entry name" value="PBP_dimer_sf"/>
</dbReference>
<dbReference type="OrthoDB" id="9789078at2"/>
<organism evidence="6 7">
    <name type="scientific">Plesiocystis pacifica SIR-1</name>
    <dbReference type="NCBI Taxonomy" id="391625"/>
    <lineage>
        <taxon>Bacteria</taxon>
        <taxon>Pseudomonadati</taxon>
        <taxon>Myxococcota</taxon>
        <taxon>Polyangia</taxon>
        <taxon>Nannocystales</taxon>
        <taxon>Nannocystaceae</taxon>
        <taxon>Plesiocystis</taxon>
    </lineage>
</organism>
<dbReference type="GO" id="GO:0004180">
    <property type="term" value="F:carboxypeptidase activity"/>
    <property type="evidence" value="ECO:0007669"/>
    <property type="project" value="UniProtKB-KW"/>
</dbReference>
<accession>A6G7Q0</accession>
<keyword evidence="7" id="KW-1185">Reference proteome</keyword>
<evidence type="ECO:0000256" key="4">
    <source>
        <dbReference type="SAM" id="MobiDB-lite"/>
    </source>
</evidence>
<dbReference type="CDD" id="cd06575">
    <property type="entry name" value="PASTA_Pbp2x-like_2"/>
    <property type="match status" value="1"/>
</dbReference>
<dbReference type="PANTHER" id="PTHR30627">
    <property type="entry name" value="PEPTIDOGLYCAN D,D-TRANSPEPTIDASE"/>
    <property type="match status" value="1"/>
</dbReference>
<dbReference type="InterPro" id="IPR001460">
    <property type="entry name" value="PCN-bd_Tpept"/>
</dbReference>
<dbReference type="PANTHER" id="PTHR30627:SF1">
    <property type="entry name" value="PEPTIDOGLYCAN D,D-TRANSPEPTIDASE FTSI"/>
    <property type="match status" value="1"/>
</dbReference>
<dbReference type="InterPro" id="IPR005543">
    <property type="entry name" value="PASTA_dom"/>
</dbReference>
<dbReference type="Pfam" id="PF03717">
    <property type="entry name" value="PBP_dimer"/>
    <property type="match status" value="1"/>
</dbReference>
<protein>
    <submittedName>
        <fullName evidence="6">Putative penicillin-binding protein</fullName>
    </submittedName>
</protein>
<evidence type="ECO:0000259" key="5">
    <source>
        <dbReference type="PROSITE" id="PS51178"/>
    </source>
</evidence>
<evidence type="ECO:0000256" key="1">
    <source>
        <dbReference type="ARBA" id="ARBA00004370"/>
    </source>
</evidence>
<gene>
    <name evidence="6" type="ORF">PPSIR1_34462</name>
</gene>
<dbReference type="SUPFAM" id="SSF56519">
    <property type="entry name" value="Penicillin binding protein dimerisation domain"/>
    <property type="match status" value="1"/>
</dbReference>
<dbReference type="InterPro" id="IPR050515">
    <property type="entry name" value="Beta-lactam/transpept"/>
</dbReference>
<dbReference type="PROSITE" id="PS51178">
    <property type="entry name" value="PASTA"/>
    <property type="match status" value="1"/>
</dbReference>
<keyword evidence="2" id="KW-0645">Protease</keyword>
<dbReference type="GO" id="GO:0005886">
    <property type="term" value="C:plasma membrane"/>
    <property type="evidence" value="ECO:0007669"/>
    <property type="project" value="TreeGrafter"/>
</dbReference>
<feature type="compositionally biased region" description="Low complexity" evidence="4">
    <location>
        <begin position="55"/>
        <end position="67"/>
    </location>
</feature>
<dbReference type="eggNOG" id="COG0768">
    <property type="taxonomic scope" value="Bacteria"/>
</dbReference>
<sequence>MSAPPKSSLRSRFARARGKNVDLIAQGRAPGRGWLGGAGLFTSGRWSKDEDEGAAEASPEPTPASCEVAEPPAAKSGVRARAKKPEGRPSMPSLPTMASDLRSVRRRSAIVGGLVITGLLGMGYRAWDIGVHRHADYAAQGNRQQLRTYTLEASRGNVVDRNHISMAVNDRLDRIVLNPRLIRAHDREDEVLAFLLGMYGPDKADYIIGELERDKAYRRLRLPVDDDMVAAIREAKLPGIRLEQEPHRVYPRGSLAAHVLGRVNAQGQGNLGVELGMNEDLAGRAASSPAYYAAFGGKGTKLLVDGHPDHGVSRGRTVVLTVDSAIQAMAEEEIDELVRNWHPVGASVLVLDPETGDILAMVNRPTFDPNHPVASASQTVNLAVQRAYEPGSTLKAITVAAALEQGTIRPDQTFFCEEGRWQYTPRHAIRDTKRKGWLDVTEILAVSSNICTTKIYETLGKESLYRWIRRFHFGERPEVQLPAVSKGLVADWHKWSDIQAANVSFGQGMSASPLQVAAAFSALANGGIYNTPAIVSQVIDADGQTIWERSADGPEGERIVRRATADTVLEMLTAVVHTRDGTGKKARIDGYEVAGKTSTAQKANPEGGYFEDQYYASFVGAVPADDPKLVILVSVDNPEGGHYGNQVAAPTFSRLGGRALAYLGVPRDDESGAVPETIAIAEDAPELVDGFLADADVQPPLPGKRVVEFTTGLPDFTGLTLSQAMAEAEKAHVHLRATGTGLAVGQSVPPGPVQPGVEVEVHFEALQ</sequence>
<dbReference type="InterPro" id="IPR012338">
    <property type="entry name" value="Beta-lactam/transpept-like"/>
</dbReference>
<name>A6G7Q0_9BACT</name>
<keyword evidence="2" id="KW-0378">Hydrolase</keyword>
<comment type="subcellular location">
    <subcellularLocation>
        <location evidence="1">Membrane</location>
    </subcellularLocation>
</comment>
<evidence type="ECO:0000313" key="7">
    <source>
        <dbReference type="Proteomes" id="UP000005801"/>
    </source>
</evidence>
<reference evidence="6 7" key="1">
    <citation type="submission" date="2007-06" db="EMBL/GenBank/DDBJ databases">
        <authorList>
            <person name="Shimkets L."/>
            <person name="Ferriera S."/>
            <person name="Johnson J."/>
            <person name="Kravitz S."/>
            <person name="Beeson K."/>
            <person name="Sutton G."/>
            <person name="Rogers Y.-H."/>
            <person name="Friedman R."/>
            <person name="Frazier M."/>
            <person name="Venter J.C."/>
        </authorList>
    </citation>
    <scope>NUCLEOTIDE SEQUENCE [LARGE SCALE GENOMIC DNA]</scope>
    <source>
        <strain evidence="6 7">SIR-1</strain>
    </source>
</reference>